<dbReference type="GO" id="GO:0016020">
    <property type="term" value="C:membrane"/>
    <property type="evidence" value="ECO:0007669"/>
    <property type="project" value="TreeGrafter"/>
</dbReference>
<feature type="domain" description="AB hydrolase-1" evidence="1">
    <location>
        <begin position="82"/>
        <end position="449"/>
    </location>
</feature>
<dbReference type="Pfam" id="PF00561">
    <property type="entry name" value="Abhydrolase_1"/>
    <property type="match status" value="1"/>
</dbReference>
<gene>
    <name evidence="2" type="ORF">GCM10008956_05360</name>
</gene>
<keyword evidence="2" id="KW-0378">Hydrolase</keyword>
<dbReference type="PANTHER" id="PTHR43798:SF27">
    <property type="entry name" value="HYDROLASE ALPHA_BETA HYDROLASE FOLD FAMILY"/>
    <property type="match status" value="1"/>
</dbReference>
<evidence type="ECO:0000313" key="2">
    <source>
        <dbReference type="EMBL" id="GGM32100.1"/>
    </source>
</evidence>
<reference evidence="3" key="1">
    <citation type="journal article" date="2019" name="Int. J. Syst. Evol. Microbiol.">
        <title>The Global Catalogue of Microorganisms (GCM) 10K type strain sequencing project: providing services to taxonomists for standard genome sequencing and annotation.</title>
        <authorList>
            <consortium name="The Broad Institute Genomics Platform"/>
            <consortium name="The Broad Institute Genome Sequencing Center for Infectious Disease"/>
            <person name="Wu L."/>
            <person name="Ma J."/>
        </authorList>
    </citation>
    <scope>NUCLEOTIDE SEQUENCE [LARGE SCALE GENOMIC DNA]</scope>
    <source>
        <strain evidence="3">JCM 31047</strain>
    </source>
</reference>
<name>A0A8H9L6P5_9DEIO</name>
<dbReference type="PANTHER" id="PTHR43798">
    <property type="entry name" value="MONOACYLGLYCEROL LIPASE"/>
    <property type="match status" value="1"/>
</dbReference>
<dbReference type="Gene3D" id="3.40.50.1820">
    <property type="entry name" value="alpha/beta hydrolase"/>
    <property type="match status" value="1"/>
</dbReference>
<dbReference type="InterPro" id="IPR000073">
    <property type="entry name" value="AB_hydrolase_1"/>
</dbReference>
<organism evidence="2 3">
    <name type="scientific">Deinococcus arenae</name>
    <dbReference type="NCBI Taxonomy" id="1452751"/>
    <lineage>
        <taxon>Bacteria</taxon>
        <taxon>Thermotogati</taxon>
        <taxon>Deinococcota</taxon>
        <taxon>Deinococci</taxon>
        <taxon>Deinococcales</taxon>
        <taxon>Deinococcaceae</taxon>
        <taxon>Deinococcus</taxon>
    </lineage>
</organism>
<proteinExistence type="predicted"/>
<accession>A0A8H9L6P5</accession>
<keyword evidence="3" id="KW-1185">Reference proteome</keyword>
<protein>
    <submittedName>
        <fullName evidence="2">Alpha/beta hydrolase</fullName>
    </submittedName>
</protein>
<dbReference type="GO" id="GO:0016787">
    <property type="term" value="F:hydrolase activity"/>
    <property type="evidence" value="ECO:0007669"/>
    <property type="project" value="UniProtKB-KW"/>
</dbReference>
<sequence>MLPLLLGTLGTVMAGGGQPAPTPRSGLAPTPCIYELPSGFTEPRTADCFTLTVPEWHGRPGRTLTLHGIRLHGTDPAHHPDPVFYLHGGPGGNVYGPMQEIGASLVTAAGGRDVIFFNQRGSHLSSPLTCPNLNSLDDALALLSADDQVALTATAAASTFCRDHLRSTGINLNAYNVGQIAADIDRLRQALGATQVNLYGVSYGTRVAQEVLRRFPTTVRSAVLDAPVPADTTAKLPYGTTFTQALHGTFAKCAQDATCNETYPDAEARFGALLERLDRERPTVSVLNENIGVVTVTLTSSNVLRMIFLSLYRGQPPLHLPGLINPAYNGSYNEIAQAVASSLDYGEYDAALEVITCADGDTGQSRDTAIGDWPQVQHWSKQTAALEHASCAAFQLQRDPLLTQPVQSKTPTLILAGGLDPITPPAYAQVLVPYLTNPQVVVFPHTGHAQVRGGSNCALSLLRAFWATPTAKVNTRCVGS</sequence>
<evidence type="ECO:0000313" key="3">
    <source>
        <dbReference type="Proteomes" id="UP000600547"/>
    </source>
</evidence>
<dbReference type="EMBL" id="BMQG01000001">
    <property type="protein sequence ID" value="GGM32100.1"/>
    <property type="molecule type" value="Genomic_DNA"/>
</dbReference>
<dbReference type="Proteomes" id="UP000600547">
    <property type="component" value="Unassembled WGS sequence"/>
</dbReference>
<dbReference type="SUPFAM" id="SSF53474">
    <property type="entry name" value="alpha/beta-Hydrolases"/>
    <property type="match status" value="1"/>
</dbReference>
<comment type="caution">
    <text evidence="2">The sequence shown here is derived from an EMBL/GenBank/DDBJ whole genome shotgun (WGS) entry which is preliminary data.</text>
</comment>
<dbReference type="AlphaFoldDB" id="A0A8H9L6P5"/>
<evidence type="ECO:0000259" key="1">
    <source>
        <dbReference type="Pfam" id="PF00561"/>
    </source>
</evidence>
<dbReference type="InterPro" id="IPR029058">
    <property type="entry name" value="AB_hydrolase_fold"/>
</dbReference>
<dbReference type="InterPro" id="IPR050266">
    <property type="entry name" value="AB_hydrolase_sf"/>
</dbReference>